<evidence type="ECO:0000259" key="2">
    <source>
        <dbReference type="Pfam" id="PF15017"/>
    </source>
</evidence>
<feature type="region of interest" description="Disordered" evidence="1">
    <location>
        <begin position="159"/>
        <end position="178"/>
    </location>
</feature>
<evidence type="ECO:0000256" key="1">
    <source>
        <dbReference type="SAM" id="MobiDB-lite"/>
    </source>
</evidence>
<feature type="region of interest" description="Disordered" evidence="1">
    <location>
        <begin position="90"/>
        <end position="123"/>
    </location>
</feature>
<sequence length="178" mass="19827">MTKRRAENILPPEIPHKRCFRSLSDNEKPVGGVNVIQNAIPSSLLTLAGQHCRKRPSYLEDSPDTDNLPRKVAANRVNSVLADRNTCKSRTFEDGAGRPVTRRSSRALQTQSNKQTDEENNITAGDKVMHTDEDLSPFNSFQFWRVPLPELDLSLLETEPSAGSHIASSTKDLEAMET</sequence>
<reference evidence="3 4" key="1">
    <citation type="submission" date="2020-04" db="EMBL/GenBank/DDBJ databases">
        <title>Chromosome-level genome assembly of a cyprinid fish Onychostoma macrolepis by integration of Nanopore Sequencing, Bionano and Hi-C technology.</title>
        <authorList>
            <person name="Wang D."/>
        </authorList>
    </citation>
    <scope>NUCLEOTIDE SEQUENCE [LARGE SCALE GENOMIC DNA]</scope>
    <source>
        <strain evidence="3">SWU-2019</strain>
        <tissue evidence="3">Muscle</tissue>
    </source>
</reference>
<evidence type="ECO:0000313" key="3">
    <source>
        <dbReference type="EMBL" id="KAF4113406.1"/>
    </source>
</evidence>
<gene>
    <name evidence="3" type="ORF">G5714_005951</name>
</gene>
<dbReference type="Pfam" id="PF15017">
    <property type="entry name" value="WRNPLPNID"/>
    <property type="match status" value="1"/>
</dbReference>
<organism evidence="3 4">
    <name type="scientific">Onychostoma macrolepis</name>
    <dbReference type="NCBI Taxonomy" id="369639"/>
    <lineage>
        <taxon>Eukaryota</taxon>
        <taxon>Metazoa</taxon>
        <taxon>Chordata</taxon>
        <taxon>Craniata</taxon>
        <taxon>Vertebrata</taxon>
        <taxon>Euteleostomi</taxon>
        <taxon>Actinopterygii</taxon>
        <taxon>Neopterygii</taxon>
        <taxon>Teleostei</taxon>
        <taxon>Ostariophysi</taxon>
        <taxon>Cypriniformes</taxon>
        <taxon>Cyprinidae</taxon>
        <taxon>Acrossocheilinae</taxon>
        <taxon>Onychostoma</taxon>
    </lineage>
</organism>
<dbReference type="OrthoDB" id="8960251at2759"/>
<feature type="domain" description="Putative WW-binding" evidence="2">
    <location>
        <begin position="138"/>
        <end position="157"/>
    </location>
</feature>
<comment type="caution">
    <text evidence="3">The sequence shown here is derived from an EMBL/GenBank/DDBJ whole genome shotgun (WGS) entry which is preliminary data.</text>
</comment>
<protein>
    <recommendedName>
        <fullName evidence="2">Putative WW-binding domain-containing protein</fullName>
    </recommendedName>
</protein>
<accession>A0A7J6D2G8</accession>
<keyword evidence="4" id="KW-1185">Reference proteome</keyword>
<dbReference type="AlphaFoldDB" id="A0A7J6D2G8"/>
<evidence type="ECO:0000313" key="4">
    <source>
        <dbReference type="Proteomes" id="UP000579812"/>
    </source>
</evidence>
<dbReference type="EMBL" id="JAAMOB010000005">
    <property type="protein sequence ID" value="KAF4113406.1"/>
    <property type="molecule type" value="Genomic_DNA"/>
</dbReference>
<proteinExistence type="predicted"/>
<dbReference type="InterPro" id="IPR033461">
    <property type="entry name" value="WRNPLPNID"/>
</dbReference>
<name>A0A7J6D2G8_9TELE</name>
<dbReference type="Proteomes" id="UP000579812">
    <property type="component" value="Unassembled WGS sequence"/>
</dbReference>